<keyword evidence="2" id="KW-1185">Reference proteome</keyword>
<dbReference type="Proteomes" id="UP001597361">
    <property type="component" value="Unassembled WGS sequence"/>
</dbReference>
<proteinExistence type="predicted"/>
<reference evidence="2" key="1">
    <citation type="journal article" date="2019" name="Int. J. Syst. Evol. Microbiol.">
        <title>The Global Catalogue of Microorganisms (GCM) 10K type strain sequencing project: providing services to taxonomists for standard genome sequencing and annotation.</title>
        <authorList>
            <consortium name="The Broad Institute Genomics Platform"/>
            <consortium name="The Broad Institute Genome Sequencing Center for Infectious Disease"/>
            <person name="Wu L."/>
            <person name="Ma J."/>
        </authorList>
    </citation>
    <scope>NUCLEOTIDE SEQUENCE [LARGE SCALE GENOMIC DNA]</scope>
    <source>
        <strain evidence="2">CGMCC 1.15180</strain>
    </source>
</reference>
<dbReference type="RefSeq" id="WP_376885219.1">
    <property type="nucleotide sequence ID" value="NZ_JBHUHR010000022.1"/>
</dbReference>
<organism evidence="1 2">
    <name type="scientific">Belliella marina</name>
    <dbReference type="NCBI Taxonomy" id="1644146"/>
    <lineage>
        <taxon>Bacteria</taxon>
        <taxon>Pseudomonadati</taxon>
        <taxon>Bacteroidota</taxon>
        <taxon>Cytophagia</taxon>
        <taxon>Cytophagales</taxon>
        <taxon>Cyclobacteriaceae</taxon>
        <taxon>Belliella</taxon>
    </lineage>
</organism>
<comment type="caution">
    <text evidence="1">The sequence shown here is derived from an EMBL/GenBank/DDBJ whole genome shotgun (WGS) entry which is preliminary data.</text>
</comment>
<protein>
    <submittedName>
        <fullName evidence="1">Uncharacterized protein</fullName>
    </submittedName>
</protein>
<dbReference type="EMBL" id="JBHUHR010000022">
    <property type="protein sequence ID" value="MFD2034769.1"/>
    <property type="molecule type" value="Genomic_DNA"/>
</dbReference>
<gene>
    <name evidence="1" type="ORF">ACFSKL_08215</name>
</gene>
<sequence>MKPTFPNRNPLMTIKSLPILVIFIFSISCKENISSEELDSDFITIIIPEDLSNINISWEKISE</sequence>
<evidence type="ECO:0000313" key="2">
    <source>
        <dbReference type="Proteomes" id="UP001597361"/>
    </source>
</evidence>
<accession>A0ABW4VKX4</accession>
<dbReference type="PROSITE" id="PS51257">
    <property type="entry name" value="PROKAR_LIPOPROTEIN"/>
    <property type="match status" value="1"/>
</dbReference>
<name>A0ABW4VKX4_9BACT</name>
<evidence type="ECO:0000313" key="1">
    <source>
        <dbReference type="EMBL" id="MFD2034769.1"/>
    </source>
</evidence>